<evidence type="ECO:0000256" key="2">
    <source>
        <dbReference type="SAM" id="SignalP"/>
    </source>
</evidence>
<protein>
    <recommendedName>
        <fullName evidence="5">Domain of unknown function DB domain-containing protein</fullName>
    </recommendedName>
</protein>
<evidence type="ECO:0008006" key="5">
    <source>
        <dbReference type="Google" id="ProtNLM"/>
    </source>
</evidence>
<name>A0A0K0E738_STRER</name>
<dbReference type="WBParaSite" id="SSTP_0000531400.1">
    <property type="protein sequence ID" value="SSTP_0000531400.1"/>
    <property type="gene ID" value="SSTP_0000531400"/>
</dbReference>
<organism evidence="4">
    <name type="scientific">Strongyloides stercoralis</name>
    <name type="common">Threadworm</name>
    <dbReference type="NCBI Taxonomy" id="6248"/>
    <lineage>
        <taxon>Eukaryota</taxon>
        <taxon>Metazoa</taxon>
        <taxon>Ecdysozoa</taxon>
        <taxon>Nematoda</taxon>
        <taxon>Chromadorea</taxon>
        <taxon>Rhabditida</taxon>
        <taxon>Tylenchina</taxon>
        <taxon>Panagrolaimomorpha</taxon>
        <taxon>Strongyloidoidea</taxon>
        <taxon>Strongyloididae</taxon>
        <taxon>Strongyloides</taxon>
    </lineage>
</organism>
<keyword evidence="1" id="KW-0472">Membrane</keyword>
<accession>A0A0K0E738</accession>
<feature type="chain" id="PRO_5005327674" description="Domain of unknown function DB domain-containing protein" evidence="2">
    <location>
        <begin position="21"/>
        <end position="402"/>
    </location>
</feature>
<reference evidence="4" key="1">
    <citation type="submission" date="2015-08" db="UniProtKB">
        <authorList>
            <consortium name="WormBaseParasite"/>
        </authorList>
    </citation>
    <scope>IDENTIFICATION</scope>
</reference>
<feature type="transmembrane region" description="Helical" evidence="1">
    <location>
        <begin position="382"/>
        <end position="400"/>
    </location>
</feature>
<feature type="signal peptide" evidence="2">
    <location>
        <begin position="1"/>
        <end position="20"/>
    </location>
</feature>
<proteinExistence type="predicted"/>
<dbReference type="Proteomes" id="UP000035681">
    <property type="component" value="Unplaced"/>
</dbReference>
<sequence>MNTIIIILIFIQFFIKNSLTIECLDFIVSRSDTSIIESVNDKKCSANYCTYVSTEFLLNENNKSIWIPSRYSRECTNLPEITIGNININSLNICKLIYDPNQLLRYYVKICNTKLCNEQCEITSNENNTSTNNNNNNNNINIYIGSNCCDNKSLDCCQNLNKKPDCCNKVLPHWPPLGPQLQNTSITSSNTNDKYYLANFKCCNGNNPQCCNILDSTNICCMMMLQYYKEPNINAGAKNTLIVPTYQNNELIETYDTVMLNNICCKNFKPNCCSNNLNTIPCCNKYSNVMHPGPISTSSLNNGMIYSNKVGQPNIPVSLSTSNKNEIINPFLKCCDEKNPFCCIPVETANSCCLKILYNNHKLKNHSLNFVLNENNSSHFKISFKYFTTLYFFILCLFIINF</sequence>
<keyword evidence="3" id="KW-1185">Reference proteome</keyword>
<keyword evidence="2" id="KW-0732">Signal</keyword>
<evidence type="ECO:0000313" key="3">
    <source>
        <dbReference type="Proteomes" id="UP000035681"/>
    </source>
</evidence>
<keyword evidence="1" id="KW-1133">Transmembrane helix</keyword>
<dbReference type="WBParaSite" id="TCONS_00014560.p1">
    <property type="protein sequence ID" value="TCONS_00014560.p1"/>
    <property type="gene ID" value="XLOC_009763"/>
</dbReference>
<evidence type="ECO:0000313" key="4">
    <source>
        <dbReference type="WBParaSite" id="SSTP_0000531400.1"/>
    </source>
</evidence>
<dbReference type="AlphaFoldDB" id="A0A0K0E738"/>
<evidence type="ECO:0000256" key="1">
    <source>
        <dbReference type="SAM" id="Phobius"/>
    </source>
</evidence>
<keyword evidence="1" id="KW-0812">Transmembrane</keyword>